<evidence type="ECO:0000256" key="1">
    <source>
        <dbReference type="SAM" id="MobiDB-lite"/>
    </source>
</evidence>
<dbReference type="EMBL" id="LT158599">
    <property type="protein sequence ID" value="CVK32655.1"/>
    <property type="molecule type" value="Genomic_DNA"/>
</dbReference>
<dbReference type="PANTHER" id="PTHR36842:SF1">
    <property type="entry name" value="PROTEIN TOLB"/>
    <property type="match status" value="1"/>
</dbReference>
<dbReference type="GeneID" id="78736965"/>
<feature type="domain" description="PKD" evidence="2">
    <location>
        <begin position="41"/>
        <end position="118"/>
    </location>
</feature>
<dbReference type="SUPFAM" id="SSF49299">
    <property type="entry name" value="PKD domain"/>
    <property type="match status" value="2"/>
</dbReference>
<proteinExistence type="predicted"/>
<dbReference type="InterPro" id="IPR022409">
    <property type="entry name" value="PKD/Chitinase_dom"/>
</dbReference>
<dbReference type="PANTHER" id="PTHR36842">
    <property type="entry name" value="PROTEIN TOLB HOMOLOG"/>
    <property type="match status" value="1"/>
</dbReference>
<dbReference type="InterPro" id="IPR000601">
    <property type="entry name" value="PKD_dom"/>
</dbReference>
<protein>
    <recommendedName>
        <fullName evidence="2">PKD domain-containing protein</fullName>
    </recommendedName>
</protein>
<organism evidence="3 4">
    <name type="scientific">Methanoculleus bourgensis</name>
    <dbReference type="NCBI Taxonomy" id="83986"/>
    <lineage>
        <taxon>Archaea</taxon>
        <taxon>Methanobacteriati</taxon>
        <taxon>Methanobacteriota</taxon>
        <taxon>Stenosarchaea group</taxon>
        <taxon>Methanomicrobia</taxon>
        <taxon>Methanomicrobiales</taxon>
        <taxon>Methanomicrobiaceae</taxon>
        <taxon>Methanoculleus</taxon>
    </lineage>
</organism>
<reference evidence="3 4" key="1">
    <citation type="submission" date="2016-01" db="EMBL/GenBank/DDBJ databases">
        <authorList>
            <person name="Manzoor S."/>
        </authorList>
    </citation>
    <scope>NUCLEOTIDE SEQUENCE [LARGE SCALE GENOMIC DNA]</scope>
    <source>
        <strain evidence="3">Methanoculleus sp MAB1</strain>
    </source>
</reference>
<gene>
    <name evidence="3" type="ORF">MMAB1_1442</name>
</gene>
<evidence type="ECO:0000259" key="2">
    <source>
        <dbReference type="PROSITE" id="PS50093"/>
    </source>
</evidence>
<evidence type="ECO:0000313" key="3">
    <source>
        <dbReference type="EMBL" id="CVK32655.1"/>
    </source>
</evidence>
<accession>A0A0X3BMC2</accession>
<feature type="domain" description="PKD" evidence="2">
    <location>
        <begin position="126"/>
        <end position="201"/>
    </location>
</feature>
<dbReference type="OrthoDB" id="103676at2157"/>
<sequence length="408" mass="44551">MRVCWGEANAVHNDTLPSAADAAPDRVVEVRIDGSDSPASPVVSFSANTTSGSPPLTVQFTDTSSGSPDTWEWDFGDGTTSTEKNPVHTYAEPETYPGKYTVTLTATNTIGTNSTTEVDYITLNARVASFTANRTGGLPPLAVQFTDTSGGNPTGWEWDFGDGNTSTEQNPVHIYTSVGTYPVTLTVTGPFGSDTFVTTDLIDKIRVLEPRDIGTTTLYVAKVARNGTVLNETTVDYHWLEENLPVQGDGVTKYYHQWWIFDDSYPDPEEKHWESIFNGKGVFGAVKGTDIKDICDLVGGASERDFIRLDSRDGYRTGLKQEWVYNPHPRQGPAVLCWYNAGGGNGQGIGYTDTGYFPGMRLIFFADNSTNPWGLHIFGIYDATWPGVRWKTLPLAGRQNGSMGSSSR</sequence>
<evidence type="ECO:0000313" key="4">
    <source>
        <dbReference type="Proteomes" id="UP000069850"/>
    </source>
</evidence>
<dbReference type="RefSeq" id="WP_062263174.1">
    <property type="nucleotide sequence ID" value="NZ_LT158599.1"/>
</dbReference>
<dbReference type="FunFam" id="2.60.40.10:FF:000270">
    <property type="entry name" value="Cell surface protein"/>
    <property type="match status" value="2"/>
</dbReference>
<dbReference type="PROSITE" id="PS50093">
    <property type="entry name" value="PKD"/>
    <property type="match status" value="2"/>
</dbReference>
<feature type="compositionally biased region" description="Polar residues" evidence="1">
    <location>
        <begin position="43"/>
        <end position="54"/>
    </location>
</feature>
<dbReference type="InterPro" id="IPR013783">
    <property type="entry name" value="Ig-like_fold"/>
</dbReference>
<dbReference type="SMART" id="SM00089">
    <property type="entry name" value="PKD"/>
    <property type="match status" value="2"/>
</dbReference>
<dbReference type="Proteomes" id="UP000069850">
    <property type="component" value="Chromosome 1"/>
</dbReference>
<dbReference type="Pfam" id="PF18911">
    <property type="entry name" value="PKD_4"/>
    <property type="match status" value="2"/>
</dbReference>
<feature type="region of interest" description="Disordered" evidence="1">
    <location>
        <begin position="34"/>
        <end position="54"/>
    </location>
</feature>
<dbReference type="KEGG" id="mema:MMAB1_1442"/>
<name>A0A0X3BMC2_9EURY</name>
<dbReference type="Gene3D" id="2.60.40.10">
    <property type="entry name" value="Immunoglobulins"/>
    <property type="match status" value="2"/>
</dbReference>
<dbReference type="CDD" id="cd00146">
    <property type="entry name" value="PKD"/>
    <property type="match status" value="2"/>
</dbReference>
<dbReference type="AlphaFoldDB" id="A0A0X3BMC2"/>
<dbReference type="InterPro" id="IPR035986">
    <property type="entry name" value="PKD_dom_sf"/>
</dbReference>